<dbReference type="AlphaFoldDB" id="A0A699Z1M9"/>
<dbReference type="EMBL" id="BLLF01000552">
    <property type="protein sequence ID" value="GFH12899.1"/>
    <property type="molecule type" value="Genomic_DNA"/>
</dbReference>
<evidence type="ECO:0000256" key="2">
    <source>
        <dbReference type="SAM" id="MobiDB-lite"/>
    </source>
</evidence>
<feature type="compositionally biased region" description="Polar residues" evidence="2">
    <location>
        <begin position="99"/>
        <end position="118"/>
    </location>
</feature>
<organism evidence="3 4">
    <name type="scientific">Haematococcus lacustris</name>
    <name type="common">Green alga</name>
    <name type="synonym">Haematococcus pluvialis</name>
    <dbReference type="NCBI Taxonomy" id="44745"/>
    <lineage>
        <taxon>Eukaryota</taxon>
        <taxon>Viridiplantae</taxon>
        <taxon>Chlorophyta</taxon>
        <taxon>core chlorophytes</taxon>
        <taxon>Chlorophyceae</taxon>
        <taxon>CS clade</taxon>
        <taxon>Chlamydomonadales</taxon>
        <taxon>Haematococcaceae</taxon>
        <taxon>Haematococcus</taxon>
    </lineage>
</organism>
<evidence type="ECO:0000313" key="4">
    <source>
        <dbReference type="Proteomes" id="UP000485058"/>
    </source>
</evidence>
<feature type="region of interest" description="Disordered" evidence="2">
    <location>
        <begin position="96"/>
        <end position="145"/>
    </location>
</feature>
<keyword evidence="4" id="KW-1185">Reference proteome</keyword>
<proteinExistence type="predicted"/>
<sequence length="145" mass="15684">MYPIFRKPQSTLRVYQDLHPKDVPLQHRGICQGPLPKAARLGLHPSLLHADPQGLGCRATAQPQAVAVLVAEKQELQQQVAALKRETELLRFKLLSDEQGLSTNSTTPAEGTSPQGTPSPWGYASPHGAWAGMSGGPRRLGYTAE</sequence>
<keyword evidence="1" id="KW-0175">Coiled coil</keyword>
<gene>
    <name evidence="3" type="ORF">HaLaN_08677</name>
</gene>
<name>A0A699Z1M9_HAELA</name>
<feature type="coiled-coil region" evidence="1">
    <location>
        <begin position="66"/>
        <end position="93"/>
    </location>
</feature>
<protein>
    <submittedName>
        <fullName evidence="3">Uncharacterized protein</fullName>
    </submittedName>
</protein>
<evidence type="ECO:0000256" key="1">
    <source>
        <dbReference type="SAM" id="Coils"/>
    </source>
</evidence>
<reference evidence="3 4" key="1">
    <citation type="submission" date="2020-02" db="EMBL/GenBank/DDBJ databases">
        <title>Draft genome sequence of Haematococcus lacustris strain NIES-144.</title>
        <authorList>
            <person name="Morimoto D."/>
            <person name="Nakagawa S."/>
            <person name="Yoshida T."/>
            <person name="Sawayama S."/>
        </authorList>
    </citation>
    <scope>NUCLEOTIDE SEQUENCE [LARGE SCALE GENOMIC DNA]</scope>
    <source>
        <strain evidence="3 4">NIES-144</strain>
    </source>
</reference>
<comment type="caution">
    <text evidence="3">The sequence shown here is derived from an EMBL/GenBank/DDBJ whole genome shotgun (WGS) entry which is preliminary data.</text>
</comment>
<evidence type="ECO:0000313" key="3">
    <source>
        <dbReference type="EMBL" id="GFH12899.1"/>
    </source>
</evidence>
<dbReference type="Proteomes" id="UP000485058">
    <property type="component" value="Unassembled WGS sequence"/>
</dbReference>
<accession>A0A699Z1M9</accession>